<gene>
    <name evidence="1" type="ORF">PAPOLLO_LOCUS10445</name>
</gene>
<evidence type="ECO:0000313" key="2">
    <source>
        <dbReference type="Proteomes" id="UP000691718"/>
    </source>
</evidence>
<evidence type="ECO:0000313" key="1">
    <source>
        <dbReference type="EMBL" id="CAG4982455.1"/>
    </source>
</evidence>
<sequence length="110" mass="12580">MKYSPTSNKDTRQSVKFHSRVNIVPDSGICEPVEDINVEISNRGLSGFAIPTQFVKHLVTTDNKLKVTDLESNKQKLDNTDNVSKKSTDRNILEKLKDDINMFIDKKERE</sequence>
<reference evidence="1" key="1">
    <citation type="submission" date="2021-04" db="EMBL/GenBank/DDBJ databases">
        <authorList>
            <person name="Tunstrom K."/>
        </authorList>
    </citation>
    <scope>NUCLEOTIDE SEQUENCE</scope>
</reference>
<comment type="caution">
    <text evidence="1">The sequence shown here is derived from an EMBL/GenBank/DDBJ whole genome shotgun (WGS) entry which is preliminary data.</text>
</comment>
<accession>A0A8S3WUX6</accession>
<organism evidence="1 2">
    <name type="scientific">Parnassius apollo</name>
    <name type="common">Apollo butterfly</name>
    <name type="synonym">Papilio apollo</name>
    <dbReference type="NCBI Taxonomy" id="110799"/>
    <lineage>
        <taxon>Eukaryota</taxon>
        <taxon>Metazoa</taxon>
        <taxon>Ecdysozoa</taxon>
        <taxon>Arthropoda</taxon>
        <taxon>Hexapoda</taxon>
        <taxon>Insecta</taxon>
        <taxon>Pterygota</taxon>
        <taxon>Neoptera</taxon>
        <taxon>Endopterygota</taxon>
        <taxon>Lepidoptera</taxon>
        <taxon>Glossata</taxon>
        <taxon>Ditrysia</taxon>
        <taxon>Papilionoidea</taxon>
        <taxon>Papilionidae</taxon>
        <taxon>Parnassiinae</taxon>
        <taxon>Parnassini</taxon>
        <taxon>Parnassius</taxon>
        <taxon>Parnassius</taxon>
    </lineage>
</organism>
<keyword evidence="2" id="KW-1185">Reference proteome</keyword>
<dbReference type="AlphaFoldDB" id="A0A8S3WUX6"/>
<protein>
    <submittedName>
        <fullName evidence="1">(apollo) hypothetical protein</fullName>
    </submittedName>
</protein>
<proteinExistence type="predicted"/>
<dbReference type="OrthoDB" id="7469563at2759"/>
<dbReference type="EMBL" id="CAJQZP010000746">
    <property type="protein sequence ID" value="CAG4982455.1"/>
    <property type="molecule type" value="Genomic_DNA"/>
</dbReference>
<name>A0A8S3WUX6_PARAO</name>
<dbReference type="Proteomes" id="UP000691718">
    <property type="component" value="Unassembled WGS sequence"/>
</dbReference>